<feature type="domain" description="D-isomer specific 2-hydroxyacid dehydrogenase catalytic" evidence="5">
    <location>
        <begin position="11"/>
        <end position="312"/>
    </location>
</feature>
<dbReference type="FunFam" id="3.40.50.720:FF:000203">
    <property type="entry name" value="D-3-phosphoglycerate dehydrogenase (SerA)"/>
    <property type="match status" value="1"/>
</dbReference>
<dbReference type="InterPro" id="IPR050857">
    <property type="entry name" value="D-2-hydroxyacid_DH"/>
</dbReference>
<keyword evidence="3" id="KW-0520">NAD</keyword>
<dbReference type="Proteomes" id="UP000068164">
    <property type="component" value="Unassembled WGS sequence"/>
</dbReference>
<dbReference type="InterPro" id="IPR036291">
    <property type="entry name" value="NAD(P)-bd_dom_sf"/>
</dbReference>
<comment type="caution">
    <text evidence="7">The sequence shown here is derived from an EMBL/GenBank/DDBJ whole genome shotgun (WGS) entry which is preliminary data.</text>
</comment>
<dbReference type="SUPFAM" id="SSF52283">
    <property type="entry name" value="Formate/glycerate dehydrogenase catalytic domain-like"/>
    <property type="match status" value="1"/>
</dbReference>
<evidence type="ECO:0000256" key="2">
    <source>
        <dbReference type="ARBA" id="ARBA00023002"/>
    </source>
</evidence>
<protein>
    <submittedName>
        <fullName evidence="7">Hydroxyacid dehydrogenase</fullName>
    </submittedName>
</protein>
<evidence type="ECO:0000313" key="8">
    <source>
        <dbReference type="Proteomes" id="UP000068164"/>
    </source>
</evidence>
<dbReference type="InterPro" id="IPR029753">
    <property type="entry name" value="D-isomer_DH_CS"/>
</dbReference>
<evidence type="ECO:0000313" key="7">
    <source>
        <dbReference type="EMBL" id="KWV44207.1"/>
    </source>
</evidence>
<dbReference type="InterPro" id="IPR006139">
    <property type="entry name" value="D-isomer_2_OHA_DH_cat_dom"/>
</dbReference>
<dbReference type="PANTHER" id="PTHR42789">
    <property type="entry name" value="D-ISOMER SPECIFIC 2-HYDROXYACID DEHYDROGENASE FAMILY PROTEIN (AFU_ORTHOLOGUE AFUA_6G10090)"/>
    <property type="match status" value="1"/>
</dbReference>
<evidence type="ECO:0000256" key="3">
    <source>
        <dbReference type="ARBA" id="ARBA00023027"/>
    </source>
</evidence>
<proteinExistence type="inferred from homology"/>
<dbReference type="AlphaFoldDB" id="A0A125Q5B0"/>
<accession>A0A125Q5B0</accession>
<dbReference type="GO" id="GO:0016616">
    <property type="term" value="F:oxidoreductase activity, acting on the CH-OH group of donors, NAD or NADP as acceptor"/>
    <property type="evidence" value="ECO:0007669"/>
    <property type="project" value="InterPro"/>
</dbReference>
<dbReference type="OrthoDB" id="9793626at2"/>
<evidence type="ECO:0000256" key="1">
    <source>
        <dbReference type="ARBA" id="ARBA00005854"/>
    </source>
</evidence>
<dbReference type="PROSITE" id="PS00671">
    <property type="entry name" value="D_2_HYDROXYACID_DH_3"/>
    <property type="match status" value="1"/>
</dbReference>
<dbReference type="InterPro" id="IPR006140">
    <property type="entry name" value="D-isomer_DH_NAD-bd"/>
</dbReference>
<evidence type="ECO:0000259" key="6">
    <source>
        <dbReference type="Pfam" id="PF02826"/>
    </source>
</evidence>
<comment type="similarity">
    <text evidence="1 4">Belongs to the D-isomer specific 2-hydroxyacid dehydrogenase family.</text>
</comment>
<dbReference type="EMBL" id="LNCD01000123">
    <property type="protein sequence ID" value="KWV44207.1"/>
    <property type="molecule type" value="Genomic_DNA"/>
</dbReference>
<dbReference type="RefSeq" id="WP_062374041.1">
    <property type="nucleotide sequence ID" value="NZ_LNCD01000123.1"/>
</dbReference>
<dbReference type="Pfam" id="PF02826">
    <property type="entry name" value="2-Hacid_dh_C"/>
    <property type="match status" value="1"/>
</dbReference>
<dbReference type="Gene3D" id="3.40.50.720">
    <property type="entry name" value="NAD(P)-binding Rossmann-like Domain"/>
    <property type="match status" value="2"/>
</dbReference>
<evidence type="ECO:0000256" key="4">
    <source>
        <dbReference type="RuleBase" id="RU003719"/>
    </source>
</evidence>
<dbReference type="PANTHER" id="PTHR42789:SF1">
    <property type="entry name" value="D-ISOMER SPECIFIC 2-HYDROXYACID DEHYDROGENASE FAMILY PROTEIN (AFU_ORTHOLOGUE AFUA_6G10090)"/>
    <property type="match status" value="1"/>
</dbReference>
<sequence length="321" mass="33899">MEKTVVILGGELAPEGRSLLEEAGASVIATAPYIDRRAVIETMKAHRPDAVIVRLLADLLGSEEMQAGGRLRHIAKHGVGTNDIDVKAATALGIPVSMTTGSNGHSVAEHALALIMALVKDLPRQDALIRDGIWDKNQYKGRELRGQRLGLVGFGFIGQTLAKMAGAVGMTVSAFDPHAPDSAFGDEVGRETDLDTLLANSDIVSLHCPLTPETQDLIDARRIGLMKQGAFLINTARGEVVDEKALVAALEDGHLAGAGLDSFAVEPPGIDNPLFQLSNILVTPHVAGVTLDAKRAVSIMSAENVLAALDGVTLHPRFLAR</sequence>
<keyword evidence="8" id="KW-1185">Reference proteome</keyword>
<gene>
    <name evidence="7" type="ORF">AS026_17705</name>
</gene>
<dbReference type="CDD" id="cd12173">
    <property type="entry name" value="PGDH_4"/>
    <property type="match status" value="1"/>
</dbReference>
<dbReference type="PROSITE" id="PS00670">
    <property type="entry name" value="D_2_HYDROXYACID_DH_2"/>
    <property type="match status" value="1"/>
</dbReference>
<reference evidence="7 8" key="1">
    <citation type="submission" date="2015-11" db="EMBL/GenBank/DDBJ databases">
        <title>Draft Genome Sequence of the Strain BR 10423 (Rhizobium sp.) isolated from nodules of Mimosa pudica.</title>
        <authorList>
            <person name="Barauna A.C."/>
            <person name="Zilli J.E."/>
            <person name="Simoes-Araujo J.L."/>
            <person name="Reis V.M."/>
            <person name="James E.K."/>
            <person name="Reis F.B.Jr."/>
            <person name="Rouws L.F."/>
            <person name="Passos S.R."/>
            <person name="Gois S.R."/>
        </authorList>
    </citation>
    <scope>NUCLEOTIDE SEQUENCE [LARGE SCALE GENOMIC DNA]</scope>
    <source>
        <strain evidence="7 8">BR10423</strain>
    </source>
</reference>
<dbReference type="Pfam" id="PF00389">
    <property type="entry name" value="2-Hacid_dh"/>
    <property type="match status" value="1"/>
</dbReference>
<dbReference type="GO" id="GO:0051287">
    <property type="term" value="F:NAD binding"/>
    <property type="evidence" value="ECO:0007669"/>
    <property type="project" value="InterPro"/>
</dbReference>
<evidence type="ECO:0000259" key="5">
    <source>
        <dbReference type="Pfam" id="PF00389"/>
    </source>
</evidence>
<organism evidence="7 8">
    <name type="scientific">Rhizobium altiplani</name>
    <dbReference type="NCBI Taxonomy" id="1864509"/>
    <lineage>
        <taxon>Bacteria</taxon>
        <taxon>Pseudomonadati</taxon>
        <taxon>Pseudomonadota</taxon>
        <taxon>Alphaproteobacteria</taxon>
        <taxon>Hyphomicrobiales</taxon>
        <taxon>Rhizobiaceae</taxon>
        <taxon>Rhizobium/Agrobacterium group</taxon>
        <taxon>Rhizobium</taxon>
    </lineage>
</organism>
<dbReference type="SUPFAM" id="SSF51735">
    <property type="entry name" value="NAD(P)-binding Rossmann-fold domains"/>
    <property type="match status" value="1"/>
</dbReference>
<keyword evidence="2 4" id="KW-0560">Oxidoreductase</keyword>
<feature type="domain" description="D-isomer specific 2-hydroxyacid dehydrogenase NAD-binding" evidence="6">
    <location>
        <begin position="112"/>
        <end position="287"/>
    </location>
</feature>
<name>A0A125Q5B0_9HYPH</name>